<feature type="transmembrane region" description="Helical" evidence="10">
    <location>
        <begin position="260"/>
        <end position="280"/>
    </location>
</feature>
<evidence type="ECO:0000313" key="13">
    <source>
        <dbReference type="Proteomes" id="UP000683360"/>
    </source>
</evidence>
<dbReference type="InterPro" id="IPR000276">
    <property type="entry name" value="GPCR_Rhodpsn"/>
</dbReference>
<dbReference type="PRINTS" id="PR00237">
    <property type="entry name" value="GPCRRHODOPSN"/>
</dbReference>
<evidence type="ECO:0000256" key="8">
    <source>
        <dbReference type="ARBA" id="ARBA00023224"/>
    </source>
</evidence>
<feature type="transmembrane region" description="Helical" evidence="10">
    <location>
        <begin position="203"/>
        <end position="225"/>
    </location>
</feature>
<evidence type="ECO:0000256" key="5">
    <source>
        <dbReference type="ARBA" id="ARBA00023040"/>
    </source>
</evidence>
<keyword evidence="5 9" id="KW-0297">G-protein coupled receptor</keyword>
<reference evidence="12" key="1">
    <citation type="submission" date="2021-03" db="EMBL/GenBank/DDBJ databases">
        <authorList>
            <person name="Bekaert M."/>
        </authorList>
    </citation>
    <scope>NUCLEOTIDE SEQUENCE</scope>
</reference>
<evidence type="ECO:0000256" key="1">
    <source>
        <dbReference type="ARBA" id="ARBA00004651"/>
    </source>
</evidence>
<evidence type="ECO:0000256" key="3">
    <source>
        <dbReference type="ARBA" id="ARBA00022692"/>
    </source>
</evidence>
<keyword evidence="13" id="KW-1185">Reference proteome</keyword>
<name>A0A8S3TJ48_MYTED</name>
<organism evidence="12 13">
    <name type="scientific">Mytilus edulis</name>
    <name type="common">Blue mussel</name>
    <dbReference type="NCBI Taxonomy" id="6550"/>
    <lineage>
        <taxon>Eukaryota</taxon>
        <taxon>Metazoa</taxon>
        <taxon>Spiralia</taxon>
        <taxon>Lophotrochozoa</taxon>
        <taxon>Mollusca</taxon>
        <taxon>Bivalvia</taxon>
        <taxon>Autobranchia</taxon>
        <taxon>Pteriomorphia</taxon>
        <taxon>Mytilida</taxon>
        <taxon>Mytiloidea</taxon>
        <taxon>Mytilidae</taxon>
        <taxon>Mytilinae</taxon>
        <taxon>Mytilus</taxon>
    </lineage>
</organism>
<gene>
    <name evidence="12" type="ORF">MEDL_44327</name>
</gene>
<proteinExistence type="inferred from homology"/>
<evidence type="ECO:0000313" key="12">
    <source>
        <dbReference type="EMBL" id="CAG2231637.1"/>
    </source>
</evidence>
<dbReference type="Pfam" id="PF00001">
    <property type="entry name" value="7tm_1"/>
    <property type="match status" value="1"/>
</dbReference>
<dbReference type="PROSITE" id="PS50262">
    <property type="entry name" value="G_PROTEIN_RECEP_F1_2"/>
    <property type="match status" value="1"/>
</dbReference>
<dbReference type="EMBL" id="CAJPWZ010002149">
    <property type="protein sequence ID" value="CAG2231637.1"/>
    <property type="molecule type" value="Genomic_DNA"/>
</dbReference>
<dbReference type="InterPro" id="IPR017452">
    <property type="entry name" value="GPCR_Rhodpsn_7TM"/>
</dbReference>
<keyword evidence="2" id="KW-1003">Cell membrane</keyword>
<dbReference type="AlphaFoldDB" id="A0A8S3TJ48"/>
<feature type="transmembrane region" description="Helical" evidence="10">
    <location>
        <begin position="151"/>
        <end position="170"/>
    </location>
</feature>
<sequence>MMKNTSDGVKNLTCLQNDDGGRPLVVNPALFDSHFNLAMIYISVIAVALFIGTFGNLMILLVAFWSRGLNKVGKEFMVNLALADLCVAAIADPMCIVGVIKGEHFFSDKPWLCNLIASMCLTACFCAFASLTMLSLNRYVYLCHNEIYDKMYGRITCIVICVMCWITAFLCEFPNFVGWGGHYFDQQANQCIWDRTSSLSYTLFVAIGLIGFPLLTMTICFILIFRRIWNTKKALYDIDKGKDGRMGKVMVESFRAAKTIFVIFVVFVICWTPYAVVIAIDVENTLPMPVHLFLTLLAHLHSSCNFIIYFVGNKRFRVVLGRILGCHDKTAILSETKSSSVPDSPDTTRYNNFSGIKPQLKITKKQTSTGSDSYDGHM</sequence>
<feature type="transmembrane region" description="Helical" evidence="10">
    <location>
        <begin position="38"/>
        <end position="64"/>
    </location>
</feature>
<keyword evidence="3 9" id="KW-0812">Transmembrane</keyword>
<comment type="subcellular location">
    <subcellularLocation>
        <location evidence="1">Cell membrane</location>
        <topology evidence="1">Multi-pass membrane protein</topology>
    </subcellularLocation>
</comment>
<keyword evidence="8 9" id="KW-0807">Transducer</keyword>
<dbReference type="PANTHER" id="PTHR24228:SF75">
    <property type="entry name" value="G-PROTEIN COUPLED RECEPTORS FAMILY 1 PROFILE DOMAIN-CONTAINING PROTEIN"/>
    <property type="match status" value="1"/>
</dbReference>
<feature type="transmembrane region" description="Helical" evidence="10">
    <location>
        <begin position="292"/>
        <end position="312"/>
    </location>
</feature>
<dbReference type="GO" id="GO:0005886">
    <property type="term" value="C:plasma membrane"/>
    <property type="evidence" value="ECO:0007669"/>
    <property type="project" value="UniProtKB-SubCell"/>
</dbReference>
<keyword evidence="4 10" id="KW-1133">Transmembrane helix</keyword>
<dbReference type="OrthoDB" id="10044919at2759"/>
<keyword evidence="6 10" id="KW-0472">Membrane</keyword>
<evidence type="ECO:0000256" key="10">
    <source>
        <dbReference type="SAM" id="Phobius"/>
    </source>
</evidence>
<dbReference type="PANTHER" id="PTHR24228">
    <property type="entry name" value="B2 BRADYKININ RECEPTOR/ANGIOTENSIN II RECEPTOR"/>
    <property type="match status" value="1"/>
</dbReference>
<evidence type="ECO:0000256" key="4">
    <source>
        <dbReference type="ARBA" id="ARBA00022989"/>
    </source>
</evidence>
<comment type="caution">
    <text evidence="12">The sequence shown here is derived from an EMBL/GenBank/DDBJ whole genome shotgun (WGS) entry which is preliminary data.</text>
</comment>
<dbReference type="PROSITE" id="PS00237">
    <property type="entry name" value="G_PROTEIN_RECEP_F1_1"/>
    <property type="match status" value="1"/>
</dbReference>
<accession>A0A8S3TJ48</accession>
<evidence type="ECO:0000256" key="2">
    <source>
        <dbReference type="ARBA" id="ARBA00022475"/>
    </source>
</evidence>
<protein>
    <recommendedName>
        <fullName evidence="11">G-protein coupled receptors family 1 profile domain-containing protein</fullName>
    </recommendedName>
</protein>
<dbReference type="SUPFAM" id="SSF81321">
    <property type="entry name" value="Family A G protein-coupled receptor-like"/>
    <property type="match status" value="1"/>
</dbReference>
<feature type="transmembrane region" description="Helical" evidence="10">
    <location>
        <begin position="76"/>
        <end position="100"/>
    </location>
</feature>
<evidence type="ECO:0000259" key="11">
    <source>
        <dbReference type="PROSITE" id="PS50262"/>
    </source>
</evidence>
<feature type="domain" description="G-protein coupled receptors family 1 profile" evidence="11">
    <location>
        <begin position="55"/>
        <end position="309"/>
    </location>
</feature>
<evidence type="ECO:0000256" key="7">
    <source>
        <dbReference type="ARBA" id="ARBA00023170"/>
    </source>
</evidence>
<dbReference type="Proteomes" id="UP000683360">
    <property type="component" value="Unassembled WGS sequence"/>
</dbReference>
<evidence type="ECO:0000256" key="6">
    <source>
        <dbReference type="ARBA" id="ARBA00023136"/>
    </source>
</evidence>
<keyword evidence="7 9" id="KW-0675">Receptor</keyword>
<evidence type="ECO:0000256" key="9">
    <source>
        <dbReference type="RuleBase" id="RU000688"/>
    </source>
</evidence>
<comment type="similarity">
    <text evidence="9">Belongs to the G-protein coupled receptor 1 family.</text>
</comment>
<dbReference type="GO" id="GO:0004930">
    <property type="term" value="F:G protein-coupled receptor activity"/>
    <property type="evidence" value="ECO:0007669"/>
    <property type="project" value="UniProtKB-KW"/>
</dbReference>
<feature type="transmembrane region" description="Helical" evidence="10">
    <location>
        <begin position="115"/>
        <end position="139"/>
    </location>
</feature>
<dbReference type="CDD" id="cd00637">
    <property type="entry name" value="7tm_classA_rhodopsin-like"/>
    <property type="match status" value="1"/>
</dbReference>
<dbReference type="Gene3D" id="1.20.1070.10">
    <property type="entry name" value="Rhodopsin 7-helix transmembrane proteins"/>
    <property type="match status" value="1"/>
</dbReference>